<dbReference type="Proteomes" id="UP001138500">
    <property type="component" value="Unassembled WGS sequence"/>
</dbReference>
<evidence type="ECO:0000313" key="2">
    <source>
        <dbReference type="Proteomes" id="UP001138500"/>
    </source>
</evidence>
<dbReference type="EMBL" id="RIBY02001978">
    <property type="protein sequence ID" value="KAH9826518.1"/>
    <property type="molecule type" value="Genomic_DNA"/>
</dbReference>
<reference evidence="1 2" key="1">
    <citation type="journal article" date="2018" name="IMA Fungus">
        <title>IMA Genome-F 10: Nine draft genome sequences of Claviceps purpurea s.lat., including C. arundinis, C. humidiphila, and C. cf. spartinae, pseudomolecules for the pitch canker pathogen Fusarium circinatum, draft genome of Davidsoniella eucalypti, Grosmannia galeiformis, Quambalaria eucalypti, and Teratosphaeria destructans.</title>
        <authorList>
            <person name="Wingfield B.D."/>
            <person name="Liu M."/>
            <person name="Nguyen H.D."/>
            <person name="Lane F.A."/>
            <person name="Morgan S.W."/>
            <person name="De Vos L."/>
            <person name="Wilken P.M."/>
            <person name="Duong T.A."/>
            <person name="Aylward J."/>
            <person name="Coetzee M.P."/>
            <person name="Dadej K."/>
            <person name="De Beer Z.W."/>
            <person name="Findlay W."/>
            <person name="Havenga M."/>
            <person name="Kolarik M."/>
            <person name="Menzies J.G."/>
            <person name="Naidoo K."/>
            <person name="Pochopski O."/>
            <person name="Shoukouhi P."/>
            <person name="Santana Q.C."/>
            <person name="Seifert K.A."/>
            <person name="Soal N."/>
            <person name="Steenkamp E.T."/>
            <person name="Tatham C.T."/>
            <person name="van der Nest M.A."/>
            <person name="Wingfield M.J."/>
        </authorList>
    </citation>
    <scope>NUCLEOTIDE SEQUENCE [LARGE SCALE GENOMIC DNA]</scope>
    <source>
        <strain evidence="1">CMW44962</strain>
    </source>
</reference>
<reference evidence="1 2" key="2">
    <citation type="journal article" date="2021" name="Curr. Genet.">
        <title>Genetic response to nitrogen starvation in the aggressive Eucalyptus foliar pathogen Teratosphaeria destructans.</title>
        <authorList>
            <person name="Havenga M."/>
            <person name="Wingfield B.D."/>
            <person name="Wingfield M.J."/>
            <person name="Dreyer L.L."/>
            <person name="Roets F."/>
            <person name="Aylward J."/>
        </authorList>
    </citation>
    <scope>NUCLEOTIDE SEQUENCE [LARGE SCALE GENOMIC DNA]</scope>
    <source>
        <strain evidence="1">CMW44962</strain>
    </source>
</reference>
<accession>A0A9W7SQ28</accession>
<gene>
    <name evidence="1" type="ORF">Tdes44962_MAKER00482</name>
</gene>
<dbReference type="AlphaFoldDB" id="A0A9W7SQ28"/>
<comment type="caution">
    <text evidence="1">The sequence shown here is derived from an EMBL/GenBank/DDBJ whole genome shotgun (WGS) entry which is preliminary data.</text>
</comment>
<name>A0A9W7SQ28_9PEZI</name>
<evidence type="ECO:0000313" key="1">
    <source>
        <dbReference type="EMBL" id="KAH9826518.1"/>
    </source>
</evidence>
<keyword evidence="2" id="KW-1185">Reference proteome</keyword>
<proteinExistence type="predicted"/>
<protein>
    <submittedName>
        <fullName evidence="1">Uncharacterized protein</fullName>
    </submittedName>
</protein>
<organism evidence="1 2">
    <name type="scientific">Teratosphaeria destructans</name>
    <dbReference type="NCBI Taxonomy" id="418781"/>
    <lineage>
        <taxon>Eukaryota</taxon>
        <taxon>Fungi</taxon>
        <taxon>Dikarya</taxon>
        <taxon>Ascomycota</taxon>
        <taxon>Pezizomycotina</taxon>
        <taxon>Dothideomycetes</taxon>
        <taxon>Dothideomycetidae</taxon>
        <taxon>Mycosphaerellales</taxon>
        <taxon>Teratosphaeriaceae</taxon>
        <taxon>Teratosphaeria</taxon>
    </lineage>
</organism>
<sequence>MLRRIWADGKGPVDEAYRTFVSRSGPADGRVVKQALIGALEDGKRRRVATPEKINRAFLAGDRRMLTYRQAVVHSS</sequence>